<accession>A0A2P2GSF1</accession>
<keyword evidence="2" id="KW-1185">Reference proteome</keyword>
<gene>
    <name evidence="1" type="ORF">VO63_08240</name>
</gene>
<sequence length="371" mass="38897">MAVNTEKPAPGRRRRLKLAAGLTAGAVLVAGGLFWASGGWDRLRHDGALDSACDGTLAAEPLRELVGGAEVTAGIRRGADGSWWQCRVGEADEDRDGRIDLRVTVSGAGGRSADVEADRTDAPLGHGWTGGFAYDPDRVSGDMGDASASVLLACAGKPGEGLVAEVRARTDRLDFGRPEERARLGAVLTGTATAYARQQGCRVAEGGPLREVGASVSAWDHKPFAAVSGGCAGILDARTAARWGVRTAVETAAGPKPREGCVLGGLRGAPLYTFTASYGPALDEGLRDRLESLPDRPDADRPDGRYALWARCHDAVRRVAYDVYAETGGRGTSPLALDHPGLRAALQRFADRSAKAHGCDRPGTARVYDTD</sequence>
<evidence type="ECO:0000313" key="1">
    <source>
        <dbReference type="EMBL" id="KKZ74413.1"/>
    </source>
</evidence>
<reference evidence="1 2" key="1">
    <citation type="submission" date="2015-05" db="EMBL/GenBank/DDBJ databases">
        <title>Draft Genome assembly of Streptomyces showdoensis.</title>
        <authorList>
            <person name="Thapa K.K."/>
            <person name="Metsa-Ketela M."/>
        </authorList>
    </citation>
    <scope>NUCLEOTIDE SEQUENCE [LARGE SCALE GENOMIC DNA]</scope>
    <source>
        <strain evidence="1 2">ATCC 15227</strain>
    </source>
</reference>
<evidence type="ECO:0000313" key="2">
    <source>
        <dbReference type="Proteomes" id="UP000265325"/>
    </source>
</evidence>
<dbReference type="Proteomes" id="UP000265325">
    <property type="component" value="Unassembled WGS sequence"/>
</dbReference>
<comment type="caution">
    <text evidence="1">The sequence shown here is derived from an EMBL/GenBank/DDBJ whole genome shotgun (WGS) entry which is preliminary data.</text>
</comment>
<protein>
    <recommendedName>
        <fullName evidence="3">Aromatic ring-opening dioxygenase LigA</fullName>
    </recommendedName>
</protein>
<dbReference type="EMBL" id="LAQS01000009">
    <property type="protein sequence ID" value="KKZ74413.1"/>
    <property type="molecule type" value="Genomic_DNA"/>
</dbReference>
<evidence type="ECO:0008006" key="3">
    <source>
        <dbReference type="Google" id="ProtNLM"/>
    </source>
</evidence>
<organism evidence="1 2">
    <name type="scientific">Streptomyces showdoensis</name>
    <dbReference type="NCBI Taxonomy" id="68268"/>
    <lineage>
        <taxon>Bacteria</taxon>
        <taxon>Bacillati</taxon>
        <taxon>Actinomycetota</taxon>
        <taxon>Actinomycetes</taxon>
        <taxon>Kitasatosporales</taxon>
        <taxon>Streptomycetaceae</taxon>
        <taxon>Streptomyces</taxon>
    </lineage>
</organism>
<proteinExistence type="predicted"/>
<name>A0A2P2GSF1_STREW</name>
<dbReference type="AlphaFoldDB" id="A0A2P2GSF1"/>